<dbReference type="EC" id="4.1.3.40" evidence="4"/>
<proteinExistence type="inferred from homology"/>
<dbReference type="GO" id="GO:0008813">
    <property type="term" value="F:chorismate lyase activity"/>
    <property type="evidence" value="ECO:0007669"/>
    <property type="project" value="UniProtKB-UniRule"/>
</dbReference>
<evidence type="ECO:0000256" key="1">
    <source>
        <dbReference type="ARBA" id="ARBA00022490"/>
    </source>
</evidence>
<dbReference type="GO" id="GO:0006744">
    <property type="term" value="P:ubiquinone biosynthetic process"/>
    <property type="evidence" value="ECO:0007669"/>
    <property type="project" value="UniProtKB-UniRule"/>
</dbReference>
<feature type="binding site" evidence="4">
    <location>
        <position position="94"/>
    </location>
    <ligand>
        <name>substrate</name>
    </ligand>
</feature>
<dbReference type="Gene3D" id="3.40.1410.10">
    <property type="entry name" value="Chorismate lyase-like"/>
    <property type="match status" value="1"/>
</dbReference>
<dbReference type="PANTHER" id="PTHR38683">
    <property type="entry name" value="CHORISMATE PYRUVATE-LYASE"/>
    <property type="match status" value="1"/>
</dbReference>
<gene>
    <name evidence="4" type="primary">ubiC</name>
    <name evidence="5" type="ORF">CSA09_05585</name>
</gene>
<keyword evidence="2 4" id="KW-0831">Ubiquinone biosynthesis</keyword>
<comment type="caution">
    <text evidence="4">Lacks conserved residue(s) required for the propagation of feature annotation.</text>
</comment>
<dbReference type="EMBL" id="PDTV01000014">
    <property type="protein sequence ID" value="PIE82681.1"/>
    <property type="molecule type" value="Genomic_DNA"/>
</dbReference>
<evidence type="ECO:0000256" key="2">
    <source>
        <dbReference type="ARBA" id="ARBA00022688"/>
    </source>
</evidence>
<protein>
    <recommendedName>
        <fullName evidence="4">Probable chorismate pyruvate-lyase</fullName>
        <shortName evidence="4">CL</shortName>
        <shortName evidence="4">CPL</shortName>
        <ecNumber evidence="4">4.1.3.40</ecNumber>
    </recommendedName>
</protein>
<dbReference type="SUPFAM" id="SSF64288">
    <property type="entry name" value="Chorismate lyase-like"/>
    <property type="match status" value="1"/>
</dbReference>
<keyword evidence="4 5" id="KW-0670">Pyruvate</keyword>
<feature type="binding site" evidence="4">
    <location>
        <position position="132"/>
    </location>
    <ligand>
        <name>substrate</name>
    </ligand>
</feature>
<evidence type="ECO:0000313" key="5">
    <source>
        <dbReference type="EMBL" id="PIE82681.1"/>
    </source>
</evidence>
<comment type="caution">
    <text evidence="5">The sequence shown here is derived from an EMBL/GenBank/DDBJ whole genome shotgun (WGS) entry which is preliminary data.</text>
</comment>
<keyword evidence="1 4" id="KW-0963">Cytoplasm</keyword>
<dbReference type="UniPathway" id="UPA00232"/>
<dbReference type="InterPro" id="IPR007440">
    <property type="entry name" value="Chorismate--pyruvate_lyase"/>
</dbReference>
<dbReference type="AlphaFoldDB" id="A0A2G6PDQ2"/>
<comment type="subcellular location">
    <subcellularLocation>
        <location evidence="4">Cytoplasm</location>
    </subcellularLocation>
</comment>
<dbReference type="GO" id="GO:0005829">
    <property type="term" value="C:cytosol"/>
    <property type="evidence" value="ECO:0007669"/>
    <property type="project" value="TreeGrafter"/>
</dbReference>
<comment type="function">
    <text evidence="4">Removes the pyruvyl group from chorismate, with concomitant aromatization of the ring, to provide 4-hydroxybenzoate (4HB) for the ubiquinone pathway.</text>
</comment>
<comment type="similarity">
    <text evidence="4">Belongs to the UbiC family.</text>
</comment>
<dbReference type="Pfam" id="PF04345">
    <property type="entry name" value="Chor_lyase"/>
    <property type="match status" value="1"/>
</dbReference>
<evidence type="ECO:0000256" key="3">
    <source>
        <dbReference type="ARBA" id="ARBA00023239"/>
    </source>
</evidence>
<dbReference type="InterPro" id="IPR028978">
    <property type="entry name" value="Chorismate_lyase_/UTRA_dom_sf"/>
</dbReference>
<evidence type="ECO:0000313" key="6">
    <source>
        <dbReference type="Proteomes" id="UP000229278"/>
    </source>
</evidence>
<keyword evidence="3 4" id="KW-0456">Lyase</keyword>
<comment type="pathway">
    <text evidence="4">Cofactor biosynthesis; ubiquinone biosynthesis.</text>
</comment>
<dbReference type="GO" id="GO:0042866">
    <property type="term" value="P:pyruvate biosynthetic process"/>
    <property type="evidence" value="ECO:0007669"/>
    <property type="project" value="UniProtKB-UniRule"/>
</dbReference>
<sequence>MLPISSIIPLYDSSRHLPNIPPRWHHYRTRRLYGLPAYLADWLFNSGSLTRRLRLACTNPGTFRVQVLRQGWNRPGRDETQVLQLQSGVWVWVREVQILGNDRAWVFARTLIPAATLRGRGQRLTQLGARPLGEVLFTDPGVHREPVEIARILPGQRLHQSAFAGLNEPSDAIWGRRSIFRIDGNPLLVCELFLPDLPAFAPGTHSD</sequence>
<reference evidence="5 6" key="1">
    <citation type="submission" date="2017-10" db="EMBL/GenBank/DDBJ databases">
        <title>Novel microbial diversity and functional potential in the marine mammal oral microbiome.</title>
        <authorList>
            <person name="Dudek N.K."/>
            <person name="Sun C.L."/>
            <person name="Burstein D."/>
            <person name="Kantor R.S."/>
            <person name="Aliaga Goltsman D.S."/>
            <person name="Bik E.M."/>
            <person name="Thomas B.C."/>
            <person name="Banfield J.F."/>
            <person name="Relman D.A."/>
        </authorList>
    </citation>
    <scope>NUCLEOTIDE SEQUENCE [LARGE SCALE GENOMIC DNA]</scope>
    <source>
        <strain evidence="5">DOLJORAL78_50_517</strain>
    </source>
</reference>
<evidence type="ECO:0000256" key="4">
    <source>
        <dbReference type="HAMAP-Rule" id="MF_01632"/>
    </source>
</evidence>
<dbReference type="Proteomes" id="UP000229278">
    <property type="component" value="Unassembled WGS sequence"/>
</dbReference>
<dbReference type="PANTHER" id="PTHR38683:SF1">
    <property type="entry name" value="CHORISMATE PYRUVATE-LYASE"/>
    <property type="match status" value="1"/>
</dbReference>
<accession>A0A2G6PDQ2</accession>
<organism evidence="5 6">
    <name type="scientific">Candidatus Contendibacter odensensis</name>
    <dbReference type="NCBI Taxonomy" id="1400860"/>
    <lineage>
        <taxon>Bacteria</taxon>
        <taxon>Pseudomonadati</taxon>
        <taxon>Pseudomonadota</taxon>
        <taxon>Gammaproteobacteria</taxon>
        <taxon>Candidatus Competibacteraceae</taxon>
        <taxon>Candidatus Contendibacter</taxon>
    </lineage>
</organism>
<feature type="binding site" evidence="4">
    <location>
        <position position="191"/>
    </location>
    <ligand>
        <name>substrate</name>
    </ligand>
</feature>
<name>A0A2G6PDQ2_9GAMM</name>
<dbReference type="HAMAP" id="MF_01632">
    <property type="entry name" value="UbiC"/>
    <property type="match status" value="1"/>
</dbReference>
<comment type="catalytic activity">
    <reaction evidence="4">
        <text>chorismate = 4-hydroxybenzoate + pyruvate</text>
        <dbReference type="Rhea" id="RHEA:16505"/>
        <dbReference type="ChEBI" id="CHEBI:15361"/>
        <dbReference type="ChEBI" id="CHEBI:17879"/>
        <dbReference type="ChEBI" id="CHEBI:29748"/>
        <dbReference type="EC" id="4.1.3.40"/>
    </reaction>
</comment>